<feature type="region of interest" description="Disordered" evidence="6">
    <location>
        <begin position="52"/>
        <end position="114"/>
    </location>
</feature>
<dbReference type="PROSITE" id="PS50020">
    <property type="entry name" value="WW_DOMAIN_2"/>
    <property type="match status" value="2"/>
</dbReference>
<feature type="domain" description="WW" evidence="7">
    <location>
        <begin position="208"/>
        <end position="241"/>
    </location>
</feature>
<dbReference type="Proteomes" id="UP000515135">
    <property type="component" value="Unplaced"/>
</dbReference>
<feature type="compositionally biased region" description="Low complexity" evidence="6">
    <location>
        <begin position="90"/>
        <end position="101"/>
    </location>
</feature>
<comment type="subunit">
    <text evidence="3">Homodimer. Stabilized through interaction with STK3/MST2 or STK4/MST1. Interacts (via SARAH domain) with isoform 1 of NEK2. Interacts with ESR1 only in the presence of STK3/MST2. Interacts with WTIP and AJUBA.</text>
</comment>
<sequence>MNMLSRARKKDKNSAKLSHSLNEGITGKYVKKEDSPLLRNYMSPVVRYGPTFPRRSESLSQIHSQQGSASEEGRSPDTRAASLPRFHQRSYSNQSSVSDYSTHGHSFSQVTPEYNPGARTGSLLLDYHTVSENVNGEVAAAAGAMPTVQENYEGQGYSDEYYNPMYQHSSVASLPVHSSGLTSYQGRSPAGSASPIGSVGNVSSTDELPLPTGWTADYTLRGRKYYIDHNTQTTHWSHPLEKEGLPAGWEKVESAEYGVYYVDHNTKRAQYRHPCAPRFPKYDPPPPLPPSAYLAMQTSQAIAGEMEAAGMQVPPSPYMNSEIPEWLQVYTKAPHEYDHKLKWDLFKLPELDCYQEMLMRLYRKELEVVVMSYEGYRQALQQETERRQREMEKDRNKAQALAQNIETKV</sequence>
<keyword evidence="2" id="KW-0677">Repeat</keyword>
<evidence type="ECO:0000313" key="11">
    <source>
        <dbReference type="RefSeq" id="XP_019627517.1"/>
    </source>
</evidence>
<dbReference type="KEGG" id="bbel:109472284"/>
<dbReference type="PROSITE" id="PS50951">
    <property type="entry name" value="SARAH"/>
    <property type="match status" value="1"/>
</dbReference>
<evidence type="ECO:0000256" key="6">
    <source>
        <dbReference type="SAM" id="MobiDB-lite"/>
    </source>
</evidence>
<keyword evidence="1" id="KW-0597">Phosphoprotein</keyword>
<dbReference type="SMART" id="SM00456">
    <property type="entry name" value="WW"/>
    <property type="match status" value="2"/>
</dbReference>
<dbReference type="Gene3D" id="2.20.70.10">
    <property type="match status" value="2"/>
</dbReference>
<dbReference type="PANTHER" id="PTHR47522">
    <property type="entry name" value="SALVADOR FAMILY WW DOMAIN-CONTAINING PROTEIN 1"/>
    <property type="match status" value="1"/>
</dbReference>
<feature type="compositionally biased region" description="Polar residues" evidence="6">
    <location>
        <begin position="58"/>
        <end position="69"/>
    </location>
</feature>
<dbReference type="CDD" id="cd21433">
    <property type="entry name" value="SARAH_Sav"/>
    <property type="match status" value="1"/>
</dbReference>
<dbReference type="GeneID" id="109472284"/>
<evidence type="ECO:0000256" key="2">
    <source>
        <dbReference type="ARBA" id="ARBA00022737"/>
    </source>
</evidence>
<accession>A0A6P4Z8T9</accession>
<dbReference type="RefSeq" id="XP_019627517.1">
    <property type="nucleotide sequence ID" value="XM_019771958.1"/>
</dbReference>
<name>A0A6P4Z8T9_BRABE</name>
<dbReference type="GO" id="GO:0005829">
    <property type="term" value="C:cytosol"/>
    <property type="evidence" value="ECO:0007669"/>
    <property type="project" value="TreeGrafter"/>
</dbReference>
<evidence type="ECO:0000313" key="10">
    <source>
        <dbReference type="RefSeq" id="XP_019627516.1"/>
    </source>
</evidence>
<dbReference type="OrthoDB" id="5339429at2759"/>
<feature type="domain" description="SARAH" evidence="8">
    <location>
        <begin position="340"/>
        <end position="387"/>
    </location>
</feature>
<dbReference type="InterPro" id="IPR036020">
    <property type="entry name" value="WW_dom_sf"/>
</dbReference>
<dbReference type="InterPro" id="IPR011524">
    <property type="entry name" value="SARAH_dom"/>
</dbReference>
<evidence type="ECO:0000259" key="7">
    <source>
        <dbReference type="PROSITE" id="PS50020"/>
    </source>
</evidence>
<dbReference type="SUPFAM" id="SSF51045">
    <property type="entry name" value="WW domain"/>
    <property type="match status" value="2"/>
</dbReference>
<feature type="domain" description="WW" evidence="7">
    <location>
        <begin position="243"/>
        <end position="276"/>
    </location>
</feature>
<feature type="compositionally biased region" description="Polar residues" evidence="6">
    <location>
        <begin position="103"/>
        <end position="112"/>
    </location>
</feature>
<evidence type="ECO:0000256" key="5">
    <source>
        <dbReference type="ARBA" id="ARBA00080895"/>
    </source>
</evidence>
<protein>
    <recommendedName>
        <fullName evidence="4">Protein salvador homolog 1</fullName>
    </recommendedName>
    <alternativeName>
        <fullName evidence="5">45 kDa WW domain protein</fullName>
    </alternativeName>
</protein>
<dbReference type="AlphaFoldDB" id="A0A6P4Z8T9"/>
<feature type="region of interest" description="Disordered" evidence="6">
    <location>
        <begin position="384"/>
        <end position="409"/>
    </location>
</feature>
<dbReference type="RefSeq" id="XP_019627516.1">
    <property type="nucleotide sequence ID" value="XM_019771957.1"/>
</dbReference>
<evidence type="ECO:0000256" key="4">
    <source>
        <dbReference type="ARBA" id="ARBA00069827"/>
    </source>
</evidence>
<evidence type="ECO:0000256" key="1">
    <source>
        <dbReference type="ARBA" id="ARBA00022553"/>
    </source>
</evidence>
<evidence type="ECO:0000256" key="3">
    <source>
        <dbReference type="ARBA" id="ARBA00064673"/>
    </source>
</evidence>
<dbReference type="GO" id="GO:0006915">
    <property type="term" value="P:apoptotic process"/>
    <property type="evidence" value="ECO:0007669"/>
    <property type="project" value="InterPro"/>
</dbReference>
<dbReference type="FunFam" id="2.20.70.10:FF:000035">
    <property type="entry name" value="Salvador homolog 1 (Drosophila)"/>
    <property type="match status" value="1"/>
</dbReference>
<dbReference type="InterPro" id="IPR030030">
    <property type="entry name" value="Sav"/>
</dbReference>
<dbReference type="CDD" id="cd00201">
    <property type="entry name" value="WW"/>
    <property type="match status" value="2"/>
</dbReference>
<dbReference type="InterPro" id="IPR001202">
    <property type="entry name" value="WW_dom"/>
</dbReference>
<organism evidence="9 11">
    <name type="scientific">Branchiostoma belcheri</name>
    <name type="common">Amphioxus</name>
    <dbReference type="NCBI Taxonomy" id="7741"/>
    <lineage>
        <taxon>Eukaryota</taxon>
        <taxon>Metazoa</taxon>
        <taxon>Chordata</taxon>
        <taxon>Cephalochordata</taxon>
        <taxon>Leptocardii</taxon>
        <taxon>Amphioxiformes</taxon>
        <taxon>Branchiostomatidae</taxon>
        <taxon>Branchiostoma</taxon>
    </lineage>
</organism>
<keyword evidence="9" id="KW-1185">Reference proteome</keyword>
<dbReference type="GO" id="GO:0035329">
    <property type="term" value="P:hippo signaling"/>
    <property type="evidence" value="ECO:0007669"/>
    <property type="project" value="InterPro"/>
</dbReference>
<dbReference type="GO" id="GO:0060090">
    <property type="term" value="F:molecular adaptor activity"/>
    <property type="evidence" value="ECO:0007669"/>
    <property type="project" value="InterPro"/>
</dbReference>
<dbReference type="PANTHER" id="PTHR47522:SF2">
    <property type="entry name" value="PROTEIN SALVADOR HOMOLOG 1"/>
    <property type="match status" value="1"/>
</dbReference>
<feature type="region of interest" description="Disordered" evidence="6">
    <location>
        <begin position="1"/>
        <end position="36"/>
    </location>
</feature>
<dbReference type="Pfam" id="PF00397">
    <property type="entry name" value="WW"/>
    <property type="match status" value="2"/>
</dbReference>
<dbReference type="GO" id="GO:0043065">
    <property type="term" value="P:positive regulation of apoptotic process"/>
    <property type="evidence" value="ECO:0007669"/>
    <property type="project" value="TreeGrafter"/>
</dbReference>
<reference evidence="10 11" key="1">
    <citation type="submission" date="2025-04" db="UniProtKB">
        <authorList>
            <consortium name="RefSeq"/>
        </authorList>
    </citation>
    <scope>IDENTIFICATION</scope>
    <source>
        <tissue evidence="10 11">Gonad</tissue>
    </source>
</reference>
<gene>
    <name evidence="10 11" type="primary">LOC109472284</name>
</gene>
<evidence type="ECO:0000313" key="9">
    <source>
        <dbReference type="Proteomes" id="UP000515135"/>
    </source>
</evidence>
<dbReference type="GO" id="GO:0008285">
    <property type="term" value="P:negative regulation of cell population proliferation"/>
    <property type="evidence" value="ECO:0007669"/>
    <property type="project" value="TreeGrafter"/>
</dbReference>
<feature type="compositionally biased region" description="Basic and acidic residues" evidence="6">
    <location>
        <begin position="384"/>
        <end position="397"/>
    </location>
</feature>
<feature type="compositionally biased region" description="Basic residues" evidence="6">
    <location>
        <begin position="1"/>
        <end position="11"/>
    </location>
</feature>
<evidence type="ECO:0000259" key="8">
    <source>
        <dbReference type="PROSITE" id="PS50951"/>
    </source>
</evidence>
<proteinExistence type="predicted"/>